<keyword evidence="3" id="KW-1185">Reference proteome</keyword>
<comment type="caution">
    <text evidence="2">The sequence shown here is derived from an EMBL/GenBank/DDBJ whole genome shotgun (WGS) entry which is preliminary data.</text>
</comment>
<accession>A0ABW5MZ77</accession>
<keyword evidence="1" id="KW-0812">Transmembrane</keyword>
<keyword evidence="1" id="KW-0472">Membrane</keyword>
<evidence type="ECO:0000313" key="2">
    <source>
        <dbReference type="EMBL" id="MFD2588512.1"/>
    </source>
</evidence>
<feature type="transmembrane region" description="Helical" evidence="1">
    <location>
        <begin position="166"/>
        <end position="189"/>
    </location>
</feature>
<dbReference type="RefSeq" id="WP_377768041.1">
    <property type="nucleotide sequence ID" value="NZ_JBHULB010000079.1"/>
</dbReference>
<organism evidence="2 3">
    <name type="scientific">Croceitalea marina</name>
    <dbReference type="NCBI Taxonomy" id="1775166"/>
    <lineage>
        <taxon>Bacteria</taxon>
        <taxon>Pseudomonadati</taxon>
        <taxon>Bacteroidota</taxon>
        <taxon>Flavobacteriia</taxon>
        <taxon>Flavobacteriales</taxon>
        <taxon>Flavobacteriaceae</taxon>
        <taxon>Croceitalea</taxon>
    </lineage>
</organism>
<feature type="transmembrane region" description="Helical" evidence="1">
    <location>
        <begin position="58"/>
        <end position="81"/>
    </location>
</feature>
<dbReference type="Proteomes" id="UP001597526">
    <property type="component" value="Unassembled WGS sequence"/>
</dbReference>
<keyword evidence="1" id="KW-1133">Transmembrane helix</keyword>
<sequence>MDKNNFLDKATLEIIPKLILVFTSLLITLGVISSVVYYKSFSINILENIEIGEALMLFISKFTIFAIPATFGLIIGILIYSREDETTKNSKKTEKPKRLRPNLKQELFAIFVIVPLFTLSFLGFSPFVIWTIPLALIVRLYVLYYITKKSKIYFQRKNLNSNFVNYVLVGGFSIILVAGIAMFQAYLVYNGHTGKKVTLYYSNGAIKQTNSLNLYLGKTKSNYYLYDKSNGSATILKSNQIDKMEIQLD</sequence>
<reference evidence="3" key="1">
    <citation type="journal article" date="2019" name="Int. J. Syst. Evol. Microbiol.">
        <title>The Global Catalogue of Microorganisms (GCM) 10K type strain sequencing project: providing services to taxonomists for standard genome sequencing and annotation.</title>
        <authorList>
            <consortium name="The Broad Institute Genomics Platform"/>
            <consortium name="The Broad Institute Genome Sequencing Center for Infectious Disease"/>
            <person name="Wu L."/>
            <person name="Ma J."/>
        </authorList>
    </citation>
    <scope>NUCLEOTIDE SEQUENCE [LARGE SCALE GENOMIC DNA]</scope>
    <source>
        <strain evidence="3">KCTC 52368</strain>
    </source>
</reference>
<evidence type="ECO:0000313" key="3">
    <source>
        <dbReference type="Proteomes" id="UP001597526"/>
    </source>
</evidence>
<evidence type="ECO:0000256" key="1">
    <source>
        <dbReference type="SAM" id="Phobius"/>
    </source>
</evidence>
<gene>
    <name evidence="2" type="ORF">ACFSQJ_16370</name>
</gene>
<feature type="transmembrane region" description="Helical" evidence="1">
    <location>
        <begin position="18"/>
        <end position="38"/>
    </location>
</feature>
<feature type="transmembrane region" description="Helical" evidence="1">
    <location>
        <begin position="127"/>
        <end position="146"/>
    </location>
</feature>
<name>A0ABW5MZ77_9FLAO</name>
<dbReference type="EMBL" id="JBHULB010000079">
    <property type="protein sequence ID" value="MFD2588512.1"/>
    <property type="molecule type" value="Genomic_DNA"/>
</dbReference>
<proteinExistence type="predicted"/>
<protein>
    <submittedName>
        <fullName evidence="2">Uncharacterized protein</fullName>
    </submittedName>
</protein>